<feature type="binding site" evidence="17">
    <location>
        <position position="560"/>
    </location>
    <ligand>
        <name>ATP</name>
        <dbReference type="ChEBI" id="CHEBI:30616"/>
    </ligand>
</feature>
<gene>
    <name evidence="21" type="ORF">LWI29_035737</name>
</gene>
<evidence type="ECO:0000256" key="16">
    <source>
        <dbReference type="ARBA" id="ARBA00048679"/>
    </source>
</evidence>
<dbReference type="FunFam" id="3.30.200.20:FF:000039">
    <property type="entry name" value="receptor-like protein kinase FERONIA"/>
    <property type="match status" value="1"/>
</dbReference>
<dbReference type="PROSITE" id="PS50011">
    <property type="entry name" value="PROTEIN_KINASE_DOM"/>
    <property type="match status" value="1"/>
</dbReference>
<dbReference type="CDD" id="cd14066">
    <property type="entry name" value="STKc_IRAK"/>
    <property type="match status" value="1"/>
</dbReference>
<evidence type="ECO:0000256" key="3">
    <source>
        <dbReference type="ARBA" id="ARBA00022475"/>
    </source>
</evidence>
<dbReference type="GO" id="GO:0005524">
    <property type="term" value="F:ATP binding"/>
    <property type="evidence" value="ECO:0007669"/>
    <property type="project" value="UniProtKB-UniRule"/>
</dbReference>
<dbReference type="InterPro" id="IPR024788">
    <property type="entry name" value="Malectin-like_Carb-bd_dom"/>
</dbReference>
<evidence type="ECO:0000256" key="5">
    <source>
        <dbReference type="ARBA" id="ARBA00022679"/>
    </source>
</evidence>
<dbReference type="InterPro" id="IPR008271">
    <property type="entry name" value="Ser/Thr_kinase_AS"/>
</dbReference>
<dbReference type="InterPro" id="IPR045272">
    <property type="entry name" value="ANXUR1/2-like"/>
</dbReference>
<evidence type="ECO:0000256" key="1">
    <source>
        <dbReference type="ARBA" id="ARBA00004251"/>
    </source>
</evidence>
<dbReference type="FunFam" id="2.60.120.430:FF:000003">
    <property type="entry name" value="FERONIA receptor-like kinase"/>
    <property type="match status" value="1"/>
</dbReference>
<dbReference type="SUPFAM" id="SSF56112">
    <property type="entry name" value="Protein kinase-like (PK-like)"/>
    <property type="match status" value="1"/>
</dbReference>
<evidence type="ECO:0000313" key="22">
    <source>
        <dbReference type="Proteomes" id="UP001168877"/>
    </source>
</evidence>
<proteinExistence type="predicted"/>
<reference evidence="21" key="2">
    <citation type="submission" date="2023-06" db="EMBL/GenBank/DDBJ databases">
        <authorList>
            <person name="Swenson N.G."/>
            <person name="Wegrzyn J.L."/>
            <person name="Mcevoy S.L."/>
        </authorList>
    </citation>
    <scope>NUCLEOTIDE SEQUENCE</scope>
    <source>
        <strain evidence="21">NS2018</strain>
        <tissue evidence="21">Leaf</tissue>
    </source>
</reference>
<protein>
    <recommendedName>
        <fullName evidence="2">non-specific serine/threonine protein kinase</fullName>
        <ecNumber evidence="2">2.7.11.1</ecNumber>
    </recommendedName>
</protein>
<evidence type="ECO:0000256" key="4">
    <source>
        <dbReference type="ARBA" id="ARBA00022527"/>
    </source>
</evidence>
<keyword evidence="6" id="KW-0812">Transmembrane</keyword>
<feature type="region of interest" description="Disordered" evidence="18">
    <location>
        <begin position="811"/>
        <end position="879"/>
    </location>
</feature>
<keyword evidence="10 17" id="KW-0067">ATP-binding</keyword>
<evidence type="ECO:0000256" key="8">
    <source>
        <dbReference type="ARBA" id="ARBA00022741"/>
    </source>
</evidence>
<keyword evidence="4" id="KW-0723">Serine/threonine-protein kinase</keyword>
<feature type="compositionally biased region" description="Polar residues" evidence="18">
    <location>
        <begin position="864"/>
        <end position="879"/>
    </location>
</feature>
<dbReference type="InterPro" id="IPR001245">
    <property type="entry name" value="Ser-Thr/Tyr_kinase_cat_dom"/>
</dbReference>
<comment type="subcellular location">
    <subcellularLocation>
        <location evidence="1">Cell membrane</location>
        <topology evidence="1">Single-pass type I membrane protein</topology>
    </subcellularLocation>
</comment>
<evidence type="ECO:0000313" key="21">
    <source>
        <dbReference type="EMBL" id="KAK0602656.1"/>
    </source>
</evidence>
<evidence type="ECO:0000256" key="9">
    <source>
        <dbReference type="ARBA" id="ARBA00022777"/>
    </source>
</evidence>
<dbReference type="FunFam" id="1.10.510.10:FF:000058">
    <property type="entry name" value="Receptor-like protein kinase FERONIA"/>
    <property type="match status" value="1"/>
</dbReference>
<evidence type="ECO:0000256" key="19">
    <source>
        <dbReference type="SAM" id="SignalP"/>
    </source>
</evidence>
<keyword evidence="13" id="KW-0325">Glycoprotein</keyword>
<feature type="domain" description="Protein kinase" evidence="20">
    <location>
        <begin position="532"/>
        <end position="804"/>
    </location>
</feature>
<evidence type="ECO:0000256" key="12">
    <source>
        <dbReference type="ARBA" id="ARBA00023136"/>
    </source>
</evidence>
<dbReference type="Gene3D" id="1.10.510.10">
    <property type="entry name" value="Transferase(Phosphotransferase) domain 1"/>
    <property type="match status" value="1"/>
</dbReference>
<feature type="chain" id="PRO_5041377264" description="non-specific serine/threonine protein kinase" evidence="19">
    <location>
        <begin position="31"/>
        <end position="879"/>
    </location>
</feature>
<keyword evidence="22" id="KW-1185">Reference proteome</keyword>
<dbReference type="PROSITE" id="PS00107">
    <property type="entry name" value="PROTEIN_KINASE_ATP"/>
    <property type="match status" value="1"/>
</dbReference>
<keyword evidence="9" id="KW-0418">Kinase</keyword>
<dbReference type="GO" id="GO:0004714">
    <property type="term" value="F:transmembrane receptor protein tyrosine kinase activity"/>
    <property type="evidence" value="ECO:0007669"/>
    <property type="project" value="InterPro"/>
</dbReference>
<evidence type="ECO:0000256" key="7">
    <source>
        <dbReference type="ARBA" id="ARBA00022729"/>
    </source>
</evidence>
<evidence type="ECO:0000259" key="20">
    <source>
        <dbReference type="PROSITE" id="PS50011"/>
    </source>
</evidence>
<dbReference type="Proteomes" id="UP001168877">
    <property type="component" value="Unassembled WGS sequence"/>
</dbReference>
<sequence length="879" mass="97005">MYTGSRILFPVVIVSLLLCVLLLNAIGVSCARGGKEEASLTLSCGTNGGMDADGRNWDSDSKYLGSGESKTVRATFQDPSLLSQVPYMDARVFTKEFSYKFPITSKKRYWVRFHFYPSTYPGFNISNSYFSVAANDINLLSNFSAAITAQALTQAYIVREYSLAPVDSDSLTITFKPSDKYPGSFAFVNGIELVPTPDLFDSATMVGFSDQSFDASSGNMQTMFRLNVGGNYIPANNDSGGLLRTWYDDVPYLFGAAIGLNAVLSKKIKVDYKDLPDYAAPVDVYRTGRSMGPDKAVNLGYNLTWLFQVDANFTYVMRLHFCEVEFERINQRVFNIYINNQTAQVDPPADIIAWTGDKGVPTYKDYSIYIDDKPGDEQIILAIGPSLDTKPEYFNSILNGLEIFKIDTSKNLAGPNPQVSDMLSKAELTSTKSFSNESSSSTIQVIGGAAGGAAAIGLVAAICIVVYQRKKRVPGTDTHTSSWLPIYGHSQTSGTKSTISGKSNPSSHLSAMAQGLCRRFSLPEIRQATKNFDESYVIGVGGFGKVYKGVLDGKLKVAIKRSNPSSEQGVNEFVTEIEMLSKLRHKHLVSLIGFCEQDEEMCLVYDYMALGTLREHIYNIKKPHLSWKQRLEICIGAARGLHYLHTGAKYTIIHRDVKTTNILLDENWVAKVSDFGLSKTGPNMEHGHVSTVVKGSFGYLDPEYFRRQQLTEKSDIYSFGVVLFEVLCARPALNPSLPKEQVSLADWALSNTRKGTLENIIDPHLKGKIIPECMKKFSDTAEKCLSDNGIDRPSMGDVLWNLEFCLQLEENSSSDGSSSRSSRRGGSDESSEDLSLRNRPQLHISSLSLGSDSDLDEEPEEVDTNNTAIFSQIVNPTGR</sequence>
<keyword evidence="5" id="KW-0808">Transferase</keyword>
<dbReference type="PROSITE" id="PS51257">
    <property type="entry name" value="PROKAR_LIPOPROTEIN"/>
    <property type="match status" value="1"/>
</dbReference>
<accession>A0AA39SPP5</accession>
<dbReference type="InterPro" id="IPR017441">
    <property type="entry name" value="Protein_kinase_ATP_BS"/>
</dbReference>
<dbReference type="GO" id="GO:0005886">
    <property type="term" value="C:plasma membrane"/>
    <property type="evidence" value="ECO:0007669"/>
    <property type="project" value="UniProtKB-SubCell"/>
</dbReference>
<dbReference type="Gene3D" id="3.30.200.20">
    <property type="entry name" value="Phosphorylase Kinase, domain 1"/>
    <property type="match status" value="1"/>
</dbReference>
<keyword evidence="8 17" id="KW-0547">Nucleotide-binding</keyword>
<evidence type="ECO:0000256" key="17">
    <source>
        <dbReference type="PROSITE-ProRule" id="PRU10141"/>
    </source>
</evidence>
<dbReference type="AlphaFoldDB" id="A0AA39SPP5"/>
<dbReference type="EC" id="2.7.11.1" evidence="2"/>
<feature type="compositionally biased region" description="Low complexity" evidence="18">
    <location>
        <begin position="842"/>
        <end position="852"/>
    </location>
</feature>
<comment type="caution">
    <text evidence="21">The sequence shown here is derived from an EMBL/GenBank/DDBJ whole genome shotgun (WGS) entry which is preliminary data.</text>
</comment>
<keyword evidence="7 19" id="KW-0732">Signal</keyword>
<keyword evidence="11" id="KW-1133">Transmembrane helix</keyword>
<comment type="catalytic activity">
    <reaction evidence="16">
        <text>L-seryl-[protein] + ATP = O-phospho-L-seryl-[protein] + ADP + H(+)</text>
        <dbReference type="Rhea" id="RHEA:17989"/>
        <dbReference type="Rhea" id="RHEA-COMP:9863"/>
        <dbReference type="Rhea" id="RHEA-COMP:11604"/>
        <dbReference type="ChEBI" id="CHEBI:15378"/>
        <dbReference type="ChEBI" id="CHEBI:29999"/>
        <dbReference type="ChEBI" id="CHEBI:30616"/>
        <dbReference type="ChEBI" id="CHEBI:83421"/>
        <dbReference type="ChEBI" id="CHEBI:456216"/>
        <dbReference type="EC" id="2.7.11.1"/>
    </reaction>
</comment>
<evidence type="ECO:0000256" key="2">
    <source>
        <dbReference type="ARBA" id="ARBA00012513"/>
    </source>
</evidence>
<keyword evidence="14" id="KW-0278">Fertilization</keyword>
<dbReference type="PANTHER" id="PTHR34590:SF5">
    <property type="entry name" value="OS04G0586500 PROTEIN"/>
    <property type="match status" value="1"/>
</dbReference>
<dbReference type="PROSITE" id="PS00108">
    <property type="entry name" value="PROTEIN_KINASE_ST"/>
    <property type="match status" value="1"/>
</dbReference>
<keyword evidence="3" id="KW-1003">Cell membrane</keyword>
<reference evidence="21" key="1">
    <citation type="journal article" date="2022" name="Plant J.">
        <title>Strategies of tolerance reflected in two North American maple genomes.</title>
        <authorList>
            <person name="McEvoy S.L."/>
            <person name="Sezen U.U."/>
            <person name="Trouern-Trend A."/>
            <person name="McMahon S.M."/>
            <person name="Schaberg P.G."/>
            <person name="Yang J."/>
            <person name="Wegrzyn J.L."/>
            <person name="Swenson N.G."/>
        </authorList>
    </citation>
    <scope>NUCLEOTIDE SEQUENCE</scope>
    <source>
        <strain evidence="21">NS2018</strain>
    </source>
</reference>
<dbReference type="PANTHER" id="PTHR34590">
    <property type="entry name" value="OS03G0124300 PROTEIN-RELATED"/>
    <property type="match status" value="1"/>
</dbReference>
<comment type="catalytic activity">
    <reaction evidence="15">
        <text>L-threonyl-[protein] + ATP = O-phospho-L-threonyl-[protein] + ADP + H(+)</text>
        <dbReference type="Rhea" id="RHEA:46608"/>
        <dbReference type="Rhea" id="RHEA-COMP:11060"/>
        <dbReference type="Rhea" id="RHEA-COMP:11605"/>
        <dbReference type="ChEBI" id="CHEBI:15378"/>
        <dbReference type="ChEBI" id="CHEBI:30013"/>
        <dbReference type="ChEBI" id="CHEBI:30616"/>
        <dbReference type="ChEBI" id="CHEBI:61977"/>
        <dbReference type="ChEBI" id="CHEBI:456216"/>
        <dbReference type="EC" id="2.7.11.1"/>
    </reaction>
</comment>
<feature type="compositionally biased region" description="Acidic residues" evidence="18">
    <location>
        <begin position="853"/>
        <end position="863"/>
    </location>
</feature>
<evidence type="ECO:0000256" key="15">
    <source>
        <dbReference type="ARBA" id="ARBA00047899"/>
    </source>
</evidence>
<dbReference type="Gene3D" id="2.60.120.430">
    <property type="entry name" value="Galactose-binding lectin"/>
    <property type="match status" value="2"/>
</dbReference>
<dbReference type="InterPro" id="IPR011009">
    <property type="entry name" value="Kinase-like_dom_sf"/>
</dbReference>
<dbReference type="EMBL" id="JAUESC010000003">
    <property type="protein sequence ID" value="KAK0602656.1"/>
    <property type="molecule type" value="Genomic_DNA"/>
</dbReference>
<dbReference type="Pfam" id="PF07714">
    <property type="entry name" value="PK_Tyr_Ser-Thr"/>
    <property type="match status" value="1"/>
</dbReference>
<dbReference type="SMART" id="SM00220">
    <property type="entry name" value="S_TKc"/>
    <property type="match status" value="1"/>
</dbReference>
<organism evidence="21 22">
    <name type="scientific">Acer saccharum</name>
    <name type="common">Sugar maple</name>
    <dbReference type="NCBI Taxonomy" id="4024"/>
    <lineage>
        <taxon>Eukaryota</taxon>
        <taxon>Viridiplantae</taxon>
        <taxon>Streptophyta</taxon>
        <taxon>Embryophyta</taxon>
        <taxon>Tracheophyta</taxon>
        <taxon>Spermatophyta</taxon>
        <taxon>Magnoliopsida</taxon>
        <taxon>eudicotyledons</taxon>
        <taxon>Gunneridae</taxon>
        <taxon>Pentapetalae</taxon>
        <taxon>rosids</taxon>
        <taxon>malvids</taxon>
        <taxon>Sapindales</taxon>
        <taxon>Sapindaceae</taxon>
        <taxon>Hippocastanoideae</taxon>
        <taxon>Acereae</taxon>
        <taxon>Acer</taxon>
    </lineage>
</organism>
<dbReference type="Pfam" id="PF12819">
    <property type="entry name" value="Malectin_like"/>
    <property type="match status" value="1"/>
</dbReference>
<evidence type="ECO:0000256" key="10">
    <source>
        <dbReference type="ARBA" id="ARBA00022840"/>
    </source>
</evidence>
<feature type="signal peptide" evidence="19">
    <location>
        <begin position="1"/>
        <end position="30"/>
    </location>
</feature>
<evidence type="ECO:0000256" key="13">
    <source>
        <dbReference type="ARBA" id="ARBA00023180"/>
    </source>
</evidence>
<dbReference type="FunFam" id="2.60.120.430:FF:000007">
    <property type="entry name" value="FERONIA receptor-like kinase"/>
    <property type="match status" value="1"/>
</dbReference>
<evidence type="ECO:0000256" key="14">
    <source>
        <dbReference type="ARBA" id="ARBA00023279"/>
    </source>
</evidence>
<evidence type="ECO:0000256" key="11">
    <source>
        <dbReference type="ARBA" id="ARBA00022989"/>
    </source>
</evidence>
<evidence type="ECO:0000256" key="18">
    <source>
        <dbReference type="SAM" id="MobiDB-lite"/>
    </source>
</evidence>
<name>A0AA39SPP5_ACESA</name>
<dbReference type="GO" id="GO:0004674">
    <property type="term" value="F:protein serine/threonine kinase activity"/>
    <property type="evidence" value="ECO:0007669"/>
    <property type="project" value="UniProtKB-KW"/>
</dbReference>
<evidence type="ECO:0000256" key="6">
    <source>
        <dbReference type="ARBA" id="ARBA00022692"/>
    </source>
</evidence>
<dbReference type="InterPro" id="IPR000719">
    <property type="entry name" value="Prot_kinase_dom"/>
</dbReference>
<keyword evidence="12" id="KW-0472">Membrane</keyword>